<evidence type="ECO:0000256" key="4">
    <source>
        <dbReference type="ARBA" id="ARBA00022846"/>
    </source>
</evidence>
<keyword evidence="12" id="KW-1185">Reference proteome</keyword>
<protein>
    <recommendedName>
        <fullName evidence="13">RIB43A-like with coiled-coils protein 2</fullName>
    </recommendedName>
</protein>
<keyword evidence="8" id="KW-0966">Cell projection</keyword>
<evidence type="ECO:0000313" key="12">
    <source>
        <dbReference type="Proteomes" id="UP000801492"/>
    </source>
</evidence>
<keyword evidence="6" id="KW-0969">Cilium</keyword>
<comment type="subunit">
    <text evidence="9">Microtubule inner protein component of sperm flagellar doublet microtubules.</text>
</comment>
<proteinExistence type="inferred from homology"/>
<comment type="subcellular location">
    <subcellularLocation>
        <location evidence="1">Cytoplasm</location>
        <location evidence="1">Cytoskeleton</location>
        <location evidence="1">Flagellum axoneme</location>
    </subcellularLocation>
</comment>
<evidence type="ECO:0000313" key="11">
    <source>
        <dbReference type="EMBL" id="KAF2901612.1"/>
    </source>
</evidence>
<accession>A0A8K0DEI0</accession>
<dbReference type="Pfam" id="PF05914">
    <property type="entry name" value="RIB43A"/>
    <property type="match status" value="1"/>
</dbReference>
<keyword evidence="5 10" id="KW-0175">Coiled coil</keyword>
<evidence type="ECO:0000256" key="1">
    <source>
        <dbReference type="ARBA" id="ARBA00004611"/>
    </source>
</evidence>
<dbReference type="Proteomes" id="UP000801492">
    <property type="component" value="Unassembled WGS sequence"/>
</dbReference>
<evidence type="ECO:0008006" key="13">
    <source>
        <dbReference type="Google" id="ProtNLM"/>
    </source>
</evidence>
<name>A0A8K0DEI0_IGNLU</name>
<dbReference type="OrthoDB" id="429119at2759"/>
<gene>
    <name evidence="11" type="ORF">ILUMI_04569</name>
</gene>
<evidence type="ECO:0000256" key="9">
    <source>
        <dbReference type="ARBA" id="ARBA00046435"/>
    </source>
</evidence>
<keyword evidence="7" id="KW-0206">Cytoskeleton</keyword>
<evidence type="ECO:0000256" key="5">
    <source>
        <dbReference type="ARBA" id="ARBA00023054"/>
    </source>
</evidence>
<evidence type="ECO:0000256" key="6">
    <source>
        <dbReference type="ARBA" id="ARBA00023069"/>
    </source>
</evidence>
<sequence length="381" mass="45328">MLQFQLMTDQDRKEAAAIERRRAIEEERKKRIFNPRVRLIGNDIEALKQQIEEKKKLDAERKKVDQVFEDQAIKYDQISLALEQKEVEERKKLAQEINNFRVSFQKFEDRREFDLNDPQAIKKLLPARLYDEDPRIGISAAQKFEGEDAAGDERKKVQREQVKSWLDQQIEEREAADKERKAADEAYKAAVIARDERAIELDVMEKQCRKQLLRACCNFNKALADERECDKKERDRRDKEDSMAQMYNTMMSDMMTENPDVSLSNLGPNRRIGYMYKGMSKEEKAAFRQAQLAQIEDDKKRRADERRFQMEWDDYTNGTQRTIAMMDKQLARKQREKNKEIAEENKRMAVDHKNYINYLEKIVYSNKPTAAFYEQFNKSTR</sequence>
<comment type="caution">
    <text evidence="11">The sequence shown here is derived from an EMBL/GenBank/DDBJ whole genome shotgun (WGS) entry which is preliminary data.</text>
</comment>
<feature type="coiled-coil region" evidence="10">
    <location>
        <begin position="37"/>
        <end position="67"/>
    </location>
</feature>
<keyword evidence="3" id="KW-0963">Cytoplasm</keyword>
<organism evidence="11 12">
    <name type="scientific">Ignelater luminosus</name>
    <name type="common">Cucubano</name>
    <name type="synonym">Pyrophorus luminosus</name>
    <dbReference type="NCBI Taxonomy" id="2038154"/>
    <lineage>
        <taxon>Eukaryota</taxon>
        <taxon>Metazoa</taxon>
        <taxon>Ecdysozoa</taxon>
        <taxon>Arthropoda</taxon>
        <taxon>Hexapoda</taxon>
        <taxon>Insecta</taxon>
        <taxon>Pterygota</taxon>
        <taxon>Neoptera</taxon>
        <taxon>Endopterygota</taxon>
        <taxon>Coleoptera</taxon>
        <taxon>Polyphaga</taxon>
        <taxon>Elateriformia</taxon>
        <taxon>Elateroidea</taxon>
        <taxon>Elateridae</taxon>
        <taxon>Agrypninae</taxon>
        <taxon>Pyrophorini</taxon>
        <taxon>Ignelater</taxon>
    </lineage>
</organism>
<evidence type="ECO:0000256" key="10">
    <source>
        <dbReference type="SAM" id="Coils"/>
    </source>
</evidence>
<reference evidence="11" key="1">
    <citation type="submission" date="2019-08" db="EMBL/GenBank/DDBJ databases">
        <title>The genome of the North American firefly Photinus pyralis.</title>
        <authorList>
            <consortium name="Photinus pyralis genome working group"/>
            <person name="Fallon T.R."/>
            <person name="Sander Lower S.E."/>
            <person name="Weng J.-K."/>
        </authorList>
    </citation>
    <scope>NUCLEOTIDE SEQUENCE</scope>
    <source>
        <strain evidence="11">TRF0915ILg1</strain>
        <tissue evidence="11">Whole body</tissue>
    </source>
</reference>
<evidence type="ECO:0000256" key="3">
    <source>
        <dbReference type="ARBA" id="ARBA00022490"/>
    </source>
</evidence>
<evidence type="ECO:0000256" key="2">
    <source>
        <dbReference type="ARBA" id="ARBA00006875"/>
    </source>
</evidence>
<dbReference type="InterPro" id="IPR008805">
    <property type="entry name" value="RIB43A"/>
</dbReference>
<dbReference type="EMBL" id="VTPC01001537">
    <property type="protein sequence ID" value="KAF2901612.1"/>
    <property type="molecule type" value="Genomic_DNA"/>
</dbReference>
<comment type="similarity">
    <text evidence="2">Belongs to the RIB43A family.</text>
</comment>
<keyword evidence="4" id="KW-0282">Flagellum</keyword>
<evidence type="ECO:0000256" key="8">
    <source>
        <dbReference type="ARBA" id="ARBA00023273"/>
    </source>
</evidence>
<evidence type="ECO:0000256" key="7">
    <source>
        <dbReference type="ARBA" id="ARBA00023212"/>
    </source>
</evidence>
<dbReference type="PANTHER" id="PTHR14517:SF6">
    <property type="entry name" value="RE41410P"/>
    <property type="match status" value="1"/>
</dbReference>
<dbReference type="AlphaFoldDB" id="A0A8K0DEI0"/>
<dbReference type="PANTHER" id="PTHR14517">
    <property type="entry name" value="RIB43A-RELATED"/>
    <property type="match status" value="1"/>
</dbReference>